<feature type="transmembrane region" description="Helical" evidence="6">
    <location>
        <begin position="267"/>
        <end position="291"/>
    </location>
</feature>
<evidence type="ECO:0000313" key="8">
    <source>
        <dbReference type="Proteomes" id="UP000247591"/>
    </source>
</evidence>
<dbReference type="GO" id="GO:0005886">
    <property type="term" value="C:plasma membrane"/>
    <property type="evidence" value="ECO:0007669"/>
    <property type="project" value="UniProtKB-SubCell"/>
</dbReference>
<dbReference type="GO" id="GO:0022857">
    <property type="term" value="F:transmembrane transporter activity"/>
    <property type="evidence" value="ECO:0007669"/>
    <property type="project" value="InterPro"/>
</dbReference>
<evidence type="ECO:0000256" key="2">
    <source>
        <dbReference type="ARBA" id="ARBA00022475"/>
    </source>
</evidence>
<dbReference type="InterPro" id="IPR011701">
    <property type="entry name" value="MFS"/>
</dbReference>
<feature type="transmembrane region" description="Helical" evidence="6">
    <location>
        <begin position="397"/>
        <end position="415"/>
    </location>
</feature>
<evidence type="ECO:0000256" key="5">
    <source>
        <dbReference type="ARBA" id="ARBA00023136"/>
    </source>
</evidence>
<protein>
    <submittedName>
        <fullName evidence="7">Putative MFS family arabinose efflux permease</fullName>
    </submittedName>
</protein>
<organism evidence="7 8">
    <name type="scientific">Williamsia limnetica</name>
    <dbReference type="NCBI Taxonomy" id="882452"/>
    <lineage>
        <taxon>Bacteria</taxon>
        <taxon>Bacillati</taxon>
        <taxon>Actinomycetota</taxon>
        <taxon>Actinomycetes</taxon>
        <taxon>Mycobacteriales</taxon>
        <taxon>Nocardiaceae</taxon>
        <taxon>Williamsia</taxon>
    </lineage>
</organism>
<dbReference type="SUPFAM" id="SSF103473">
    <property type="entry name" value="MFS general substrate transporter"/>
    <property type="match status" value="1"/>
</dbReference>
<evidence type="ECO:0000256" key="3">
    <source>
        <dbReference type="ARBA" id="ARBA00022692"/>
    </source>
</evidence>
<dbReference type="RefSeq" id="WP_425451261.1">
    <property type="nucleotide sequence ID" value="NZ_QJSP01000004.1"/>
</dbReference>
<evidence type="ECO:0000313" key="7">
    <source>
        <dbReference type="EMBL" id="PYE18722.1"/>
    </source>
</evidence>
<comment type="subcellular location">
    <subcellularLocation>
        <location evidence="1">Cell membrane</location>
        <topology evidence="1">Multi-pass membrane protein</topology>
    </subcellularLocation>
</comment>
<feature type="transmembrane region" description="Helical" evidence="6">
    <location>
        <begin position="303"/>
        <end position="327"/>
    </location>
</feature>
<feature type="transmembrane region" description="Helical" evidence="6">
    <location>
        <begin position="105"/>
        <end position="125"/>
    </location>
</feature>
<evidence type="ECO:0000256" key="6">
    <source>
        <dbReference type="SAM" id="Phobius"/>
    </source>
</evidence>
<dbReference type="Gene3D" id="1.20.1250.20">
    <property type="entry name" value="MFS general substrate transporter like domains"/>
    <property type="match status" value="1"/>
</dbReference>
<keyword evidence="3 6" id="KW-0812">Transmembrane</keyword>
<feature type="transmembrane region" description="Helical" evidence="6">
    <location>
        <begin position="201"/>
        <end position="221"/>
    </location>
</feature>
<keyword evidence="8" id="KW-1185">Reference proteome</keyword>
<sequence>MVNVEPTAAACGPPSCSGSHRLPLRQFVRSFRDSPGLFRLLSVRLGSQFTDGLFQAALGGAILFNPERHADPMAVAGGMAVLLLPYSVIGPFAGALLDHWDRRTVLVWANVLRAVLVSLVALVIATGANDTGVLIAALAVTGASRFVASGLSAGLPHVIERDLLVGMNSFFTTIGAGALALGAGGALALREIFGSDNSGSAATVMGAVVVALAAAAIAHRFEPLQLGPDHPDVVGKVTPQHPSGSAFRAVTVGLGHGARAVWQAPPVAAALAGVGAHRLVFGFNTLMLLVLTKNSTLGGGLSGFGLVAAMTAVGMLFAALLTPFLVARFGRRRAVVSALAVGVVAQLTLWSFNGIVICVAAAVLGLIGQVCKLCGDAAMQMDVADARRGQAFSFQDALFNFAFVGAITVGALTIAEDGRSPSLVVAGAAIYAIAIVVVGLIHNRENATIPGAEHPGDRHAIRNRLSQR</sequence>
<keyword evidence="5 6" id="KW-0472">Membrane</keyword>
<feature type="transmembrane region" description="Helical" evidence="6">
    <location>
        <begin position="347"/>
        <end position="371"/>
    </location>
</feature>
<proteinExistence type="predicted"/>
<evidence type="ECO:0000256" key="1">
    <source>
        <dbReference type="ARBA" id="ARBA00004651"/>
    </source>
</evidence>
<reference evidence="7 8" key="1">
    <citation type="submission" date="2018-06" db="EMBL/GenBank/DDBJ databases">
        <title>Genomic Encyclopedia of Type Strains, Phase IV (KMG-IV): sequencing the most valuable type-strain genomes for metagenomic binning, comparative biology and taxonomic classification.</title>
        <authorList>
            <person name="Goeker M."/>
        </authorList>
    </citation>
    <scope>NUCLEOTIDE SEQUENCE [LARGE SCALE GENOMIC DNA]</scope>
    <source>
        <strain evidence="7 8">DSM 45521</strain>
    </source>
</reference>
<gene>
    <name evidence="7" type="ORF">DFR67_104304</name>
</gene>
<comment type="caution">
    <text evidence="7">The sequence shown here is derived from an EMBL/GenBank/DDBJ whole genome shotgun (WGS) entry which is preliminary data.</text>
</comment>
<feature type="transmembrane region" description="Helical" evidence="6">
    <location>
        <begin position="421"/>
        <end position="441"/>
    </location>
</feature>
<dbReference type="Proteomes" id="UP000247591">
    <property type="component" value="Unassembled WGS sequence"/>
</dbReference>
<feature type="transmembrane region" description="Helical" evidence="6">
    <location>
        <begin position="132"/>
        <end position="155"/>
    </location>
</feature>
<feature type="transmembrane region" description="Helical" evidence="6">
    <location>
        <begin position="73"/>
        <end position="93"/>
    </location>
</feature>
<dbReference type="PANTHER" id="PTHR23513:SF17">
    <property type="entry name" value="MEMBRANE PROTEIN"/>
    <property type="match status" value="1"/>
</dbReference>
<feature type="transmembrane region" description="Helical" evidence="6">
    <location>
        <begin position="167"/>
        <end position="189"/>
    </location>
</feature>
<name>A0A318RPI5_WILLI</name>
<dbReference type="InterPro" id="IPR036259">
    <property type="entry name" value="MFS_trans_sf"/>
</dbReference>
<dbReference type="Pfam" id="PF07690">
    <property type="entry name" value="MFS_1"/>
    <property type="match status" value="1"/>
</dbReference>
<keyword evidence="4 6" id="KW-1133">Transmembrane helix</keyword>
<accession>A0A318RPI5</accession>
<evidence type="ECO:0000256" key="4">
    <source>
        <dbReference type="ARBA" id="ARBA00022989"/>
    </source>
</evidence>
<dbReference type="EMBL" id="QJSP01000004">
    <property type="protein sequence ID" value="PYE18722.1"/>
    <property type="molecule type" value="Genomic_DNA"/>
</dbReference>
<keyword evidence="2" id="KW-1003">Cell membrane</keyword>
<dbReference type="PANTHER" id="PTHR23513">
    <property type="entry name" value="INTEGRAL MEMBRANE EFFLUX PROTEIN-RELATED"/>
    <property type="match status" value="1"/>
</dbReference>
<dbReference type="AlphaFoldDB" id="A0A318RPI5"/>